<reference evidence="1 2" key="2">
    <citation type="journal article" date="2015" name="Stand. Genomic Sci.">
        <title>Complete genome sequence of Paracoccus marcusii phage vB_PmaS-R3 isolated from the South China Sea.</title>
        <authorList>
            <person name="Xu Y."/>
            <person name="Zhang R."/>
            <person name="Jiao N."/>
        </authorList>
    </citation>
    <scope>NUCLEOTIDE SEQUENCE [LARGE SCALE GENOMIC DNA]</scope>
</reference>
<proteinExistence type="predicted"/>
<dbReference type="SUPFAM" id="SSF49842">
    <property type="entry name" value="TNF-like"/>
    <property type="match status" value="1"/>
</dbReference>
<evidence type="ECO:0000313" key="2">
    <source>
        <dbReference type="Proteomes" id="UP000031732"/>
    </source>
</evidence>
<sequence length="358" mass="37766">MTDTPKLGLTYLEASQAQKHVTVNDALRQLDGLVQANVADKDLTAAPGSPSTGDAYIVASGATGVWAGQDDKLAVYHDTAWYFYTPVAGWLVYVTDEADFYSYNGSAWVTFLSTFGGPFLPMSGGNLTGPLGINGGTTDASNQLVANLDAALFNNDGDSVVMKLNKNATGDDASLSFQSAFTAYAQMGLLGNNDWSLKVGASATTALVAKQATGAVELTQHPKFSGYCNYDQYNAAGAWFKVDVNVLRHNDQAAVSGGTFTAPHDGYYSFGGGVRHKINGTPADLVTIGFSVNGANPTPDTQAMVGNAGWSADDNTFANTTAVLKLSSGDTVELWCYFTTNDAYVTADYNYFHGVQIA</sequence>
<dbReference type="InterPro" id="IPR008983">
    <property type="entry name" value="Tumour_necrosis_fac-like_dom"/>
</dbReference>
<dbReference type="Gene3D" id="2.60.120.40">
    <property type="match status" value="1"/>
</dbReference>
<dbReference type="GeneID" id="23681337"/>
<dbReference type="RefSeq" id="YP_009126391.1">
    <property type="nucleotide sequence ID" value="NC_026608.1"/>
</dbReference>
<keyword evidence="2" id="KW-1185">Reference proteome</keyword>
<protein>
    <submittedName>
        <fullName evidence="1">Ribonuclease III</fullName>
    </submittedName>
</protein>
<organism evidence="1 2">
    <name type="scientific">Paracoccus phage vB_PmaS-R3</name>
    <dbReference type="NCBI Taxonomy" id="2494563"/>
    <lineage>
        <taxon>Viruses</taxon>
        <taxon>Duplodnaviria</taxon>
        <taxon>Heunggongvirae</taxon>
        <taxon>Uroviricota</taxon>
        <taxon>Caudoviricetes</taxon>
        <taxon>Zhuquevirus</taxon>
        <taxon>Zhuquevirus R3</taxon>
    </lineage>
</organism>
<dbReference type="KEGG" id="vg:23681337"/>
<dbReference type="EMBL" id="KP162168">
    <property type="protein sequence ID" value="AJD83177.1"/>
    <property type="molecule type" value="Genomic_DNA"/>
</dbReference>
<dbReference type="Pfam" id="PF10983">
    <property type="entry name" value="DUF2793"/>
    <property type="match status" value="1"/>
</dbReference>
<name>A0A0B5A0F6_9CAUD</name>
<evidence type="ECO:0000313" key="1">
    <source>
        <dbReference type="EMBL" id="AJD83177.1"/>
    </source>
</evidence>
<reference evidence="2" key="1">
    <citation type="submission" date="2014-11" db="EMBL/GenBank/DDBJ databases">
        <title>Complete genome sequence of Paracoccus marcusii phage vB_PmaS_IMEP1 isolated from the South China Sea.</title>
        <authorList>
            <person name="Xu Y."/>
            <person name="Zhang R."/>
            <person name="Jiao N."/>
        </authorList>
    </citation>
    <scope>NUCLEOTIDE SEQUENCE [LARGE SCALE GENOMIC DNA]</scope>
</reference>
<dbReference type="InterPro" id="IPR021251">
    <property type="entry name" value="DUF2793"/>
</dbReference>
<dbReference type="Proteomes" id="UP000031732">
    <property type="component" value="Genome"/>
</dbReference>
<accession>A0A0B5A0F6</accession>